<sequence>MMEEVGLNANEKISNSGIDQMEDEGLDSDADAQDSDGMTVDDDSDDGDDEDLGNHLMNLLTKKYLPDKSRTVSLERY</sequence>
<evidence type="ECO:0000313" key="3">
    <source>
        <dbReference type="Proteomes" id="UP000030742"/>
    </source>
</evidence>
<dbReference type="AlphaFoldDB" id="U4U4T8"/>
<feature type="compositionally biased region" description="Acidic residues" evidence="1">
    <location>
        <begin position="20"/>
        <end position="51"/>
    </location>
</feature>
<feature type="region of interest" description="Disordered" evidence="1">
    <location>
        <begin position="1"/>
        <end position="54"/>
    </location>
</feature>
<proteinExistence type="predicted"/>
<reference evidence="2 3" key="1">
    <citation type="journal article" date="2013" name="Genome Biol.">
        <title>Draft genome of the mountain pine beetle, Dendroctonus ponderosae Hopkins, a major forest pest.</title>
        <authorList>
            <person name="Keeling C.I."/>
            <person name="Yuen M.M."/>
            <person name="Liao N.Y."/>
            <person name="Docking T.R."/>
            <person name="Chan S.K."/>
            <person name="Taylor G.A."/>
            <person name="Palmquist D.L."/>
            <person name="Jackman S.D."/>
            <person name="Nguyen A."/>
            <person name="Li M."/>
            <person name="Henderson H."/>
            <person name="Janes J.K."/>
            <person name="Zhao Y."/>
            <person name="Pandoh P."/>
            <person name="Moore R."/>
            <person name="Sperling F.A."/>
            <person name="Huber D.P."/>
            <person name="Birol I."/>
            <person name="Jones S.J."/>
            <person name="Bohlmann J."/>
        </authorList>
    </citation>
    <scope>NUCLEOTIDE SEQUENCE</scope>
</reference>
<evidence type="ECO:0000256" key="1">
    <source>
        <dbReference type="SAM" id="MobiDB-lite"/>
    </source>
</evidence>
<organism evidence="2 3">
    <name type="scientific">Dendroctonus ponderosae</name>
    <name type="common">Mountain pine beetle</name>
    <dbReference type="NCBI Taxonomy" id="77166"/>
    <lineage>
        <taxon>Eukaryota</taxon>
        <taxon>Metazoa</taxon>
        <taxon>Ecdysozoa</taxon>
        <taxon>Arthropoda</taxon>
        <taxon>Hexapoda</taxon>
        <taxon>Insecta</taxon>
        <taxon>Pterygota</taxon>
        <taxon>Neoptera</taxon>
        <taxon>Endopterygota</taxon>
        <taxon>Coleoptera</taxon>
        <taxon>Polyphaga</taxon>
        <taxon>Cucujiformia</taxon>
        <taxon>Curculionidae</taxon>
        <taxon>Scolytinae</taxon>
        <taxon>Dendroctonus</taxon>
    </lineage>
</organism>
<protein>
    <submittedName>
        <fullName evidence="2">Uncharacterized protein</fullName>
    </submittedName>
</protein>
<dbReference type="Proteomes" id="UP000030742">
    <property type="component" value="Unassembled WGS sequence"/>
</dbReference>
<accession>U4U4T8</accession>
<name>U4U4T8_DENPD</name>
<dbReference type="EMBL" id="KB632109">
    <property type="protein sequence ID" value="ERL88899.1"/>
    <property type="molecule type" value="Genomic_DNA"/>
</dbReference>
<gene>
    <name evidence="2" type="ORF">D910_06280</name>
</gene>
<evidence type="ECO:0000313" key="2">
    <source>
        <dbReference type="EMBL" id="ERL88899.1"/>
    </source>
</evidence>